<dbReference type="RefSeq" id="WP_311822670.1">
    <property type="nucleotide sequence ID" value="NZ_JARPYF010000006.1"/>
</dbReference>
<evidence type="ECO:0000313" key="1">
    <source>
        <dbReference type="EMBL" id="MDT2600404.1"/>
    </source>
</evidence>
<keyword evidence="2" id="KW-1185">Reference proteome</keyword>
<reference evidence="1 2" key="1">
    <citation type="submission" date="2023-03" db="EMBL/GenBank/DDBJ databases">
        <authorList>
            <person name="Shen W."/>
            <person name="Cai J."/>
        </authorList>
    </citation>
    <scope>NUCLEOTIDE SEQUENCE [LARGE SCALE GENOMIC DNA]</scope>
    <source>
        <strain evidence="1 2">D6-4</strain>
    </source>
</reference>
<gene>
    <name evidence="1" type="ORF">P7D85_11510</name>
</gene>
<dbReference type="EMBL" id="JARPYI010000006">
    <property type="protein sequence ID" value="MDT2600404.1"/>
    <property type="molecule type" value="Genomic_DNA"/>
</dbReference>
<accession>A0ABU3EZV5</accession>
<sequence length="103" mass="12130">MLYHEFKEYLEEHATGTESFAKKALENELKKNKKRSGKAKWNDAKVQKAADDAYKRAITNAYDQIKAKKGVPKYNREQVWIDFMEEVNFIETFNESVDEADFE</sequence>
<dbReference type="Proteomes" id="UP001252875">
    <property type="component" value="Unassembled WGS sequence"/>
</dbReference>
<evidence type="ECO:0000313" key="2">
    <source>
        <dbReference type="Proteomes" id="UP001252875"/>
    </source>
</evidence>
<name>A0ABU3EZV5_9ENTE</name>
<protein>
    <submittedName>
        <fullName evidence="1">Uncharacterized protein</fullName>
    </submittedName>
</protein>
<organism evidence="1 2">
    <name type="scientific">Enterococcus hulanensis</name>
    <dbReference type="NCBI Taxonomy" id="2559929"/>
    <lineage>
        <taxon>Bacteria</taxon>
        <taxon>Bacillati</taxon>
        <taxon>Bacillota</taxon>
        <taxon>Bacilli</taxon>
        <taxon>Lactobacillales</taxon>
        <taxon>Enterococcaceae</taxon>
        <taxon>Enterococcus</taxon>
    </lineage>
</organism>
<proteinExistence type="predicted"/>
<comment type="caution">
    <text evidence="1">The sequence shown here is derived from an EMBL/GenBank/DDBJ whole genome shotgun (WGS) entry which is preliminary data.</text>
</comment>